<protein>
    <recommendedName>
        <fullName evidence="4">Lipoprotein</fullName>
    </recommendedName>
</protein>
<accession>A0A4R4JR51</accession>
<keyword evidence="1" id="KW-0732">Signal</keyword>
<feature type="signal peptide" evidence="1">
    <location>
        <begin position="1"/>
        <end position="23"/>
    </location>
</feature>
<evidence type="ECO:0000313" key="2">
    <source>
        <dbReference type="EMBL" id="TDB56903.1"/>
    </source>
</evidence>
<proteinExistence type="predicted"/>
<evidence type="ECO:0000256" key="1">
    <source>
        <dbReference type="SAM" id="SignalP"/>
    </source>
</evidence>
<dbReference type="AlphaFoldDB" id="A0A4R4JR51"/>
<dbReference type="Proteomes" id="UP000295598">
    <property type="component" value="Unassembled WGS sequence"/>
</dbReference>
<sequence length="209" mass="23491">MNFNKKVFLISPFLLIMSSFSMACKTDPGVEKVITKNNLQDTKVMSMYKNCTLAVDVNTPNKITLINKKALNRDSNAEKAMYWYRGMGVNEYKVFDRNKYIKVPCVTEESFCGIAPQYTYSKSYLTNKNPGVVIEFSTIEPAWLYNDFTVKNKCQIKAEGGGTYGLGKTGTSASCDAEYKKLGIGNIFNKWLVKPAKIDVIISYVVLAK</sequence>
<reference evidence="2 3" key="1">
    <citation type="journal article" date="2019" name="Int. J. Syst. Evol. Microbiol.">
        <title>Photorhabdus khanii subsp. guanajuatensis subsp. nov., isolated from Heterorhabditis atacamensis, and Photorhabdus luminescens subsp. mexicana subsp. nov., isolated from Heterorhabditis mexicana entomopathogenic nematodes.</title>
        <authorList>
            <person name="Machado R.A.R."/>
            <person name="Bruno P."/>
            <person name="Arce C.C.M."/>
            <person name="Liechti N."/>
            <person name="Kohler A."/>
            <person name="Bernal J."/>
            <person name="Bruggmann R."/>
            <person name="Turlings T.C.J."/>
        </authorList>
    </citation>
    <scope>NUCLEOTIDE SEQUENCE [LARGE SCALE GENOMIC DNA]</scope>
    <source>
        <strain evidence="2 3">MEX20-17</strain>
    </source>
</reference>
<name>A0A4R4JR51_9GAMM</name>
<dbReference type="PROSITE" id="PS51257">
    <property type="entry name" value="PROKAR_LIPOPROTEIN"/>
    <property type="match status" value="1"/>
</dbReference>
<dbReference type="RefSeq" id="WP_132354662.1">
    <property type="nucleotide sequence ID" value="NZ_CAWOJO010000018.1"/>
</dbReference>
<evidence type="ECO:0000313" key="3">
    <source>
        <dbReference type="Proteomes" id="UP000295598"/>
    </source>
</evidence>
<gene>
    <name evidence="2" type="ORF">C5467_12315</name>
</gene>
<evidence type="ECO:0008006" key="4">
    <source>
        <dbReference type="Google" id="ProtNLM"/>
    </source>
</evidence>
<dbReference type="EMBL" id="PUJY01000018">
    <property type="protein sequence ID" value="TDB56903.1"/>
    <property type="molecule type" value="Genomic_DNA"/>
</dbReference>
<comment type="caution">
    <text evidence="2">The sequence shown here is derived from an EMBL/GenBank/DDBJ whole genome shotgun (WGS) entry which is preliminary data.</text>
</comment>
<feature type="chain" id="PRO_5020272460" description="Lipoprotein" evidence="1">
    <location>
        <begin position="24"/>
        <end position="209"/>
    </location>
</feature>
<organism evidence="2 3">
    <name type="scientific">Photorhabdus khanii subsp. guanajuatensis</name>
    <dbReference type="NCBI Taxonomy" id="2100166"/>
    <lineage>
        <taxon>Bacteria</taxon>
        <taxon>Pseudomonadati</taxon>
        <taxon>Pseudomonadota</taxon>
        <taxon>Gammaproteobacteria</taxon>
        <taxon>Enterobacterales</taxon>
        <taxon>Morganellaceae</taxon>
        <taxon>Photorhabdus</taxon>
    </lineage>
</organism>